<feature type="compositionally biased region" description="Gly residues" evidence="2">
    <location>
        <begin position="452"/>
        <end position="473"/>
    </location>
</feature>
<evidence type="ECO:0000313" key="5">
    <source>
        <dbReference type="Proteomes" id="UP001165090"/>
    </source>
</evidence>
<dbReference type="Proteomes" id="UP001165090">
    <property type="component" value="Unassembled WGS sequence"/>
</dbReference>
<evidence type="ECO:0000259" key="3">
    <source>
        <dbReference type="PROSITE" id="PS50115"/>
    </source>
</evidence>
<dbReference type="CDD" id="cd08830">
    <property type="entry name" value="ArfGap_ArfGap1"/>
    <property type="match status" value="1"/>
</dbReference>
<dbReference type="InterPro" id="IPR001164">
    <property type="entry name" value="ArfGAP_dom"/>
</dbReference>
<dbReference type="SMART" id="SM00105">
    <property type="entry name" value="ArfGap"/>
    <property type="match status" value="1"/>
</dbReference>
<feature type="compositionally biased region" description="Polar residues" evidence="2">
    <location>
        <begin position="196"/>
        <end position="206"/>
    </location>
</feature>
<gene>
    <name evidence="4" type="ORF">VaNZ11_006026</name>
</gene>
<feature type="compositionally biased region" description="Acidic residues" evidence="2">
    <location>
        <begin position="526"/>
        <end position="535"/>
    </location>
</feature>
<dbReference type="EMBL" id="BSDZ01000014">
    <property type="protein sequence ID" value="GLI63120.1"/>
    <property type="molecule type" value="Genomic_DNA"/>
</dbReference>
<proteinExistence type="predicted"/>
<dbReference type="PRINTS" id="PR00405">
    <property type="entry name" value="REVINTRACTNG"/>
</dbReference>
<dbReference type="PANTHER" id="PTHR47021">
    <property type="entry name" value="ADP-RIBOSYLATION FACTOR GTPASE-ACTIVATING PROTEIN AGD6-RELATED"/>
    <property type="match status" value="1"/>
</dbReference>
<keyword evidence="1" id="KW-0862">Zinc</keyword>
<reference evidence="4 5" key="1">
    <citation type="journal article" date="2023" name="IScience">
        <title>Expanded male sex-determining region conserved during the evolution of homothallism in the green alga Volvox.</title>
        <authorList>
            <person name="Yamamoto K."/>
            <person name="Matsuzaki R."/>
            <person name="Mahakham W."/>
            <person name="Heman W."/>
            <person name="Sekimoto H."/>
            <person name="Kawachi M."/>
            <person name="Minakuchi Y."/>
            <person name="Toyoda A."/>
            <person name="Nozaki H."/>
        </authorList>
    </citation>
    <scope>NUCLEOTIDE SEQUENCE [LARGE SCALE GENOMIC DNA]</scope>
    <source>
        <strain evidence="4 5">NIES-4468</strain>
    </source>
</reference>
<protein>
    <recommendedName>
        <fullName evidence="3">Arf-GAP domain-containing protein</fullName>
    </recommendedName>
</protein>
<dbReference type="InterPro" id="IPR038508">
    <property type="entry name" value="ArfGAP_dom_sf"/>
</dbReference>
<dbReference type="InterPro" id="IPR044519">
    <property type="entry name" value="ARF_GAP_AGD6/7"/>
</dbReference>
<feature type="region of interest" description="Disordered" evidence="2">
    <location>
        <begin position="180"/>
        <end position="238"/>
    </location>
</feature>
<evidence type="ECO:0000313" key="4">
    <source>
        <dbReference type="EMBL" id="GLI63120.1"/>
    </source>
</evidence>
<comment type="caution">
    <text evidence="4">The sequence shown here is derived from an EMBL/GenBank/DDBJ whole genome shotgun (WGS) entry which is preliminary data.</text>
</comment>
<dbReference type="SUPFAM" id="SSF57863">
    <property type="entry name" value="ArfGap/RecO-like zinc finger"/>
    <property type="match status" value="1"/>
</dbReference>
<keyword evidence="1" id="KW-0863">Zinc-finger</keyword>
<evidence type="ECO:0000256" key="1">
    <source>
        <dbReference type="PROSITE-ProRule" id="PRU00288"/>
    </source>
</evidence>
<dbReference type="Pfam" id="PF01412">
    <property type="entry name" value="ArfGap"/>
    <property type="match status" value="1"/>
</dbReference>
<feature type="region of interest" description="Disordered" evidence="2">
    <location>
        <begin position="262"/>
        <end position="293"/>
    </location>
</feature>
<keyword evidence="1" id="KW-0479">Metal-binding</keyword>
<feature type="domain" description="Arf-GAP" evidence="3">
    <location>
        <begin position="95"/>
        <end position="183"/>
    </location>
</feature>
<dbReference type="InterPro" id="IPR037278">
    <property type="entry name" value="ARFGAP/RecO"/>
</dbReference>
<dbReference type="Gene3D" id="1.10.220.150">
    <property type="entry name" value="Arf GTPase activating protein"/>
    <property type="match status" value="1"/>
</dbReference>
<feature type="region of interest" description="Disordered" evidence="2">
    <location>
        <begin position="413"/>
        <end position="535"/>
    </location>
</feature>
<accession>A0ABQ5RZQ7</accession>
<keyword evidence="5" id="KW-1185">Reference proteome</keyword>
<evidence type="ECO:0000256" key="2">
    <source>
        <dbReference type="SAM" id="MobiDB-lite"/>
    </source>
</evidence>
<dbReference type="PROSITE" id="PS50115">
    <property type="entry name" value="ARFGAP"/>
    <property type="match status" value="1"/>
</dbReference>
<organism evidence="4 5">
    <name type="scientific">Volvox africanus</name>
    <dbReference type="NCBI Taxonomy" id="51714"/>
    <lineage>
        <taxon>Eukaryota</taxon>
        <taxon>Viridiplantae</taxon>
        <taxon>Chlorophyta</taxon>
        <taxon>core chlorophytes</taxon>
        <taxon>Chlorophyceae</taxon>
        <taxon>CS clade</taxon>
        <taxon>Chlamydomonadales</taxon>
        <taxon>Volvocaceae</taxon>
        <taxon>Volvox</taxon>
    </lineage>
</organism>
<sequence length="535" mass="55554">MRKVQSFPTGTGLFNGLDLSGQQVALPGIPYPAEVWFDAPQPYTPVSPDPFTSALLVAASGAMTAGSALPLISLATAGLSFTTLVDSGATHDFIISYGTFMCLECSGRHRGLGVHISFVRSVTMDSWSPEQLKKMQLGGNAKLNAFLKQYGVDKNVDIRDKYNTRAAEFYREKLRASVEGRDYTPPSPSEVGAPVPTSTARLNPTASAAKRKDDDWDDWGAQEDASKGSGASGGFTNRSEYTRAQLEASAAGKETFFARKIQENASRPEGLPPNQGGKYVGFGSTPPPRAKPQGGVDDLTQLFSSTFTSVTKAAETAAKTATQVVKSGSAQLSQTLQEKQVGEALSHNAKVISEKAAHAAQTGFAALSGLYAKVASTVEQAARQQGIAVDLGSQRAAAVASTSGGGAGGYTAVGSSRWGDNPNYAGVPTSSQRLNSDGAESGSGQTQASGRAAGGKADGGGFSGFDADGGNGDGWDDWTKGSSKVDRSAAPAQPSRSGSAKGPRAPGPTHKSKSMPALSHAAREPEGEEEEWGKW</sequence>
<name>A0ABQ5RZQ7_9CHLO</name>
<feature type="compositionally biased region" description="Basic and acidic residues" evidence="2">
    <location>
        <begin position="477"/>
        <end position="487"/>
    </location>
</feature>
<dbReference type="PANTHER" id="PTHR47021:SF4">
    <property type="entry name" value="ADP-RIBOSYLATION FACTOR GTPASE-ACTIVATING PROTEIN AGD6-RELATED"/>
    <property type="match status" value="1"/>
</dbReference>